<evidence type="ECO:0000256" key="2">
    <source>
        <dbReference type="ARBA" id="ARBA00023004"/>
    </source>
</evidence>
<dbReference type="InterPro" id="IPR027443">
    <property type="entry name" value="IPNS-like_sf"/>
</dbReference>
<name>A0A2N9FF17_FAGSY</name>
<dbReference type="EMBL" id="OIVN01000800">
    <property type="protein sequence ID" value="SPC85748.1"/>
    <property type="molecule type" value="Genomic_DNA"/>
</dbReference>
<dbReference type="PANTHER" id="PTHR47990">
    <property type="entry name" value="2-OXOGLUTARATE (2OG) AND FE(II)-DEPENDENT OXYGENASE SUPERFAMILY PROTEIN-RELATED"/>
    <property type="match status" value="1"/>
</dbReference>
<reference evidence="5" key="1">
    <citation type="submission" date="2018-02" db="EMBL/GenBank/DDBJ databases">
        <authorList>
            <person name="Cohen D.B."/>
            <person name="Kent A.D."/>
        </authorList>
    </citation>
    <scope>NUCLEOTIDE SEQUENCE</scope>
</reference>
<evidence type="ECO:0000313" key="6">
    <source>
        <dbReference type="EMBL" id="SPC86424.1"/>
    </source>
</evidence>
<evidence type="ECO:0000259" key="4">
    <source>
        <dbReference type="PROSITE" id="PS51471"/>
    </source>
</evidence>
<comment type="similarity">
    <text evidence="3">Belongs to the iron/ascorbate-dependent oxidoreductase family.</text>
</comment>
<dbReference type="Pfam" id="PF14226">
    <property type="entry name" value="DIOX_N"/>
    <property type="match status" value="1"/>
</dbReference>
<accession>A0A2N9FF17</accession>
<keyword evidence="1 3" id="KW-0479">Metal-binding</keyword>
<keyword evidence="2 3" id="KW-0408">Iron</keyword>
<dbReference type="GO" id="GO:0046872">
    <property type="term" value="F:metal ion binding"/>
    <property type="evidence" value="ECO:0007669"/>
    <property type="project" value="UniProtKB-KW"/>
</dbReference>
<sequence length="311" mass="35585">MPIQSTQAKIPVLDFSHLDLKPGTSSWLSARKTVCRALEESGCFVLELGNKIPLDFHNTIFSAVGELFDFPIETKMKVTYERPFHGYSSTSNFERMMIDNATFTDETQNLTNIFWPNGNDSFRESANSFVKMVLELDEMVTRMLFENYGVEKYYDSHMESTTHTLGILKYTEPQKTGTNEGLPNHTDKHFTSILHQNGVKGLEIKTKDGEWIGFDPSPSNFIFLAGDALQVWSNDRIKACIHRVMLSENPEIRYSLGLFSFNDEPICVPEELVDEEHPLQYNPFNMREYLSAQKALIAHRKELTIKAFCGI</sequence>
<organism evidence="5">
    <name type="scientific">Fagus sylvatica</name>
    <name type="common">Beechnut</name>
    <dbReference type="NCBI Taxonomy" id="28930"/>
    <lineage>
        <taxon>Eukaryota</taxon>
        <taxon>Viridiplantae</taxon>
        <taxon>Streptophyta</taxon>
        <taxon>Embryophyta</taxon>
        <taxon>Tracheophyta</taxon>
        <taxon>Spermatophyta</taxon>
        <taxon>Magnoliopsida</taxon>
        <taxon>eudicotyledons</taxon>
        <taxon>Gunneridae</taxon>
        <taxon>Pentapetalae</taxon>
        <taxon>rosids</taxon>
        <taxon>fabids</taxon>
        <taxon>Fagales</taxon>
        <taxon>Fagaceae</taxon>
        <taxon>Fagus</taxon>
    </lineage>
</organism>
<evidence type="ECO:0000256" key="1">
    <source>
        <dbReference type="ARBA" id="ARBA00022723"/>
    </source>
</evidence>
<gene>
    <name evidence="5" type="ORF">FSB_LOCUS13630</name>
    <name evidence="6" type="ORF">FSB_LOCUS14306</name>
</gene>
<dbReference type="SUPFAM" id="SSF51197">
    <property type="entry name" value="Clavaminate synthase-like"/>
    <property type="match status" value="1"/>
</dbReference>
<proteinExistence type="inferred from homology"/>
<dbReference type="EMBL" id="OIVN01000848">
    <property type="protein sequence ID" value="SPC86424.1"/>
    <property type="molecule type" value="Genomic_DNA"/>
</dbReference>
<dbReference type="InterPro" id="IPR050231">
    <property type="entry name" value="Iron_ascorbate_oxido_reductase"/>
</dbReference>
<dbReference type="InterPro" id="IPR005123">
    <property type="entry name" value="Oxoglu/Fe-dep_dioxygenase_dom"/>
</dbReference>
<dbReference type="InterPro" id="IPR044861">
    <property type="entry name" value="IPNS-like_FE2OG_OXY"/>
</dbReference>
<protein>
    <recommendedName>
        <fullName evidence="4">Fe2OG dioxygenase domain-containing protein</fullName>
    </recommendedName>
</protein>
<dbReference type="Pfam" id="PF03171">
    <property type="entry name" value="2OG-FeII_Oxy"/>
    <property type="match status" value="1"/>
</dbReference>
<dbReference type="Gene3D" id="2.60.120.330">
    <property type="entry name" value="B-lactam Antibiotic, Isopenicillin N Synthase, Chain"/>
    <property type="match status" value="1"/>
</dbReference>
<dbReference type="PROSITE" id="PS51471">
    <property type="entry name" value="FE2OG_OXY"/>
    <property type="match status" value="1"/>
</dbReference>
<evidence type="ECO:0000313" key="5">
    <source>
        <dbReference type="EMBL" id="SPC85748.1"/>
    </source>
</evidence>
<dbReference type="InterPro" id="IPR026992">
    <property type="entry name" value="DIOX_N"/>
</dbReference>
<evidence type="ECO:0000256" key="3">
    <source>
        <dbReference type="RuleBase" id="RU003682"/>
    </source>
</evidence>
<keyword evidence="3" id="KW-0560">Oxidoreductase</keyword>
<dbReference type="GO" id="GO:0016491">
    <property type="term" value="F:oxidoreductase activity"/>
    <property type="evidence" value="ECO:0007669"/>
    <property type="project" value="UniProtKB-KW"/>
</dbReference>
<feature type="domain" description="Fe2OG dioxygenase" evidence="4">
    <location>
        <begin position="161"/>
        <end position="264"/>
    </location>
</feature>
<dbReference type="AlphaFoldDB" id="A0A2N9FF17"/>